<dbReference type="InterPro" id="IPR038726">
    <property type="entry name" value="PDDEXK_AddAB-type"/>
</dbReference>
<dbReference type="Gene3D" id="3.40.50.300">
    <property type="entry name" value="P-loop containing nucleotide triphosphate hydrolases"/>
    <property type="match status" value="1"/>
</dbReference>
<name>A0AAX2M3E5_CHRVL</name>
<dbReference type="CDD" id="cd22352">
    <property type="entry name" value="RecB_C-like"/>
    <property type="match status" value="1"/>
</dbReference>
<dbReference type="EMBL" id="UIGR01000001">
    <property type="protein sequence ID" value="SUX31010.1"/>
    <property type="molecule type" value="Genomic_DNA"/>
</dbReference>
<comment type="caution">
    <text evidence="2">The sequence shown here is derived from an EMBL/GenBank/DDBJ whole genome shotgun (WGS) entry which is preliminary data.</text>
</comment>
<evidence type="ECO:0000313" key="3">
    <source>
        <dbReference type="Proteomes" id="UP000254029"/>
    </source>
</evidence>
<protein>
    <submittedName>
        <fullName evidence="2">Exodeoxyribonuclease V beta chain</fullName>
        <ecNumber evidence="2">3.1.11.5</ecNumber>
    </submittedName>
</protein>
<dbReference type="EC" id="3.1.11.5" evidence="2"/>
<dbReference type="GO" id="GO:0008854">
    <property type="term" value="F:exodeoxyribonuclease V activity"/>
    <property type="evidence" value="ECO:0007669"/>
    <property type="project" value="UniProtKB-EC"/>
</dbReference>
<accession>A0AAX2M3E5</accession>
<dbReference type="Gene3D" id="3.90.320.10">
    <property type="match status" value="1"/>
</dbReference>
<keyword evidence="2" id="KW-0378">Hydrolase</keyword>
<dbReference type="InterPro" id="IPR027417">
    <property type="entry name" value="P-loop_NTPase"/>
</dbReference>
<dbReference type="InterPro" id="IPR011335">
    <property type="entry name" value="Restrct_endonuc-II-like"/>
</dbReference>
<dbReference type="Pfam" id="PF12705">
    <property type="entry name" value="PDDEXK_1"/>
    <property type="match status" value="1"/>
</dbReference>
<feature type="domain" description="PD-(D/E)XK endonuclease-like" evidence="1">
    <location>
        <begin position="159"/>
        <end position="368"/>
    </location>
</feature>
<dbReference type="InterPro" id="IPR011604">
    <property type="entry name" value="PDDEXK-like_dom_sf"/>
</dbReference>
<gene>
    <name evidence="2" type="primary">recB_2</name>
    <name evidence="2" type="ORF">NCTC8684_00029</name>
</gene>
<dbReference type="SUPFAM" id="SSF52540">
    <property type="entry name" value="P-loop containing nucleoside triphosphate hydrolases"/>
    <property type="match status" value="1"/>
</dbReference>
<evidence type="ECO:0000259" key="1">
    <source>
        <dbReference type="Pfam" id="PF12705"/>
    </source>
</evidence>
<proteinExistence type="predicted"/>
<reference evidence="2 3" key="1">
    <citation type="submission" date="2018-06" db="EMBL/GenBank/DDBJ databases">
        <authorList>
            <consortium name="Pathogen Informatics"/>
            <person name="Doyle S."/>
        </authorList>
    </citation>
    <scope>NUCLEOTIDE SEQUENCE [LARGE SCALE GENOMIC DNA]</scope>
    <source>
        <strain evidence="2 3">NCTC8684</strain>
    </source>
</reference>
<dbReference type="Proteomes" id="UP000254029">
    <property type="component" value="Unassembled WGS sequence"/>
</dbReference>
<dbReference type="AlphaFoldDB" id="A0AAX2M3E5"/>
<dbReference type="SUPFAM" id="SSF52980">
    <property type="entry name" value="Restriction endonuclease-like"/>
    <property type="match status" value="1"/>
</dbReference>
<evidence type="ECO:0000313" key="2">
    <source>
        <dbReference type="EMBL" id="SUX31010.1"/>
    </source>
</evidence>
<sequence length="395" mass="43119">MLAEKLRLLYVALTRAQYRQYIAWGWVRELKTAALSWLLHAPGARDLAALEALELDGGTVAAQLRAFLDQRSGAARWLEAEGRQALAGGRDPGRAYAARPFERRLYAPWKIASFTSLTHDAGSHLAEAPDYDRAAAPAPAEPAADPVRDRFSFPRGAKAGVCLHEIFENIGFGDAEDDIRAAVQRALARHGFGEEWLDAGCNLILGALNAEIAPGARLRDVADHKRLIELEFTLPVKKLDVGALIAALQKPAHGLAEPFRRAAAGLDFASVQGFLKGFVDLVCEADGRVYLIDYKSNHLGDACDDYRDDSLVHAVAREHYYLQYLIYLVALRRYFAARGADWDGRFGGVRYLFLRGMGEPGCGVWADMPSTVLLDALDALLAGSGTKRGPGSSTQ</sequence>
<organism evidence="2 3">
    <name type="scientific">Chromobacterium violaceum</name>
    <dbReference type="NCBI Taxonomy" id="536"/>
    <lineage>
        <taxon>Bacteria</taxon>
        <taxon>Pseudomonadati</taxon>
        <taxon>Pseudomonadota</taxon>
        <taxon>Betaproteobacteria</taxon>
        <taxon>Neisseriales</taxon>
        <taxon>Chromobacteriaceae</taxon>
        <taxon>Chromobacterium</taxon>
    </lineage>
</organism>